<feature type="modified residue" description="4-aspartylphosphate" evidence="1">
    <location>
        <position position="59"/>
    </location>
</feature>
<dbReference type="PANTHER" id="PTHR44520">
    <property type="entry name" value="RESPONSE REGULATOR RCP1-RELATED"/>
    <property type="match status" value="1"/>
</dbReference>
<comment type="caution">
    <text evidence="3">The sequence shown here is derived from an EMBL/GenBank/DDBJ whole genome shotgun (WGS) entry which is preliminary data.</text>
</comment>
<dbReference type="InterPro" id="IPR052893">
    <property type="entry name" value="TCS_response_regulator"/>
</dbReference>
<dbReference type="PROSITE" id="PS50110">
    <property type="entry name" value="RESPONSE_REGULATORY"/>
    <property type="match status" value="1"/>
</dbReference>
<keyword evidence="1" id="KW-0597">Phosphoprotein</keyword>
<evidence type="ECO:0000256" key="1">
    <source>
        <dbReference type="PROSITE-ProRule" id="PRU00169"/>
    </source>
</evidence>
<organism evidence="3 4">
    <name type="scientific">Candidatus Liptonbacteria bacterium RIFCSPLOWO2_01_FULL_52_25</name>
    <dbReference type="NCBI Taxonomy" id="1798650"/>
    <lineage>
        <taxon>Bacteria</taxon>
        <taxon>Candidatus Liptoniibacteriota</taxon>
    </lineage>
</organism>
<evidence type="ECO:0000313" key="4">
    <source>
        <dbReference type="Proteomes" id="UP000178880"/>
    </source>
</evidence>
<dbReference type="GO" id="GO:0000160">
    <property type="term" value="P:phosphorelay signal transduction system"/>
    <property type="evidence" value="ECO:0007669"/>
    <property type="project" value="InterPro"/>
</dbReference>
<dbReference type="Pfam" id="PF00072">
    <property type="entry name" value="Response_reg"/>
    <property type="match status" value="1"/>
</dbReference>
<evidence type="ECO:0000259" key="2">
    <source>
        <dbReference type="PROSITE" id="PS50110"/>
    </source>
</evidence>
<name>A0A1G2CFF0_9BACT</name>
<dbReference type="Gene3D" id="3.40.50.2300">
    <property type="match status" value="1"/>
</dbReference>
<feature type="domain" description="Response regulatory" evidence="2">
    <location>
        <begin position="10"/>
        <end position="129"/>
    </location>
</feature>
<evidence type="ECO:0000313" key="3">
    <source>
        <dbReference type="EMBL" id="OGY99380.1"/>
    </source>
</evidence>
<accession>A0A1G2CFF0</accession>
<dbReference type="AlphaFoldDB" id="A0A1G2CFF0"/>
<reference evidence="3 4" key="1">
    <citation type="journal article" date="2016" name="Nat. Commun.">
        <title>Thousands of microbial genomes shed light on interconnected biogeochemical processes in an aquifer system.</title>
        <authorList>
            <person name="Anantharaman K."/>
            <person name="Brown C.T."/>
            <person name="Hug L.A."/>
            <person name="Sharon I."/>
            <person name="Castelle C.J."/>
            <person name="Probst A.J."/>
            <person name="Thomas B.C."/>
            <person name="Singh A."/>
            <person name="Wilkins M.J."/>
            <person name="Karaoz U."/>
            <person name="Brodie E.L."/>
            <person name="Williams K.H."/>
            <person name="Hubbard S.S."/>
            <person name="Banfield J.F."/>
        </authorList>
    </citation>
    <scope>NUCLEOTIDE SEQUENCE [LARGE SCALE GENOMIC DNA]</scope>
</reference>
<proteinExistence type="predicted"/>
<dbReference type="SMART" id="SM00448">
    <property type="entry name" value="REC"/>
    <property type="match status" value="1"/>
</dbReference>
<dbReference type="InterPro" id="IPR001789">
    <property type="entry name" value="Sig_transdc_resp-reg_receiver"/>
</dbReference>
<dbReference type="STRING" id="1798650.A2945_00800"/>
<dbReference type="EMBL" id="MHLA01000015">
    <property type="protein sequence ID" value="OGY99380.1"/>
    <property type="molecule type" value="Genomic_DNA"/>
</dbReference>
<sequence length="129" mass="14451">MTAKAAQGKTVLIIEDDLFLVRLYQLEFEKRNIASVVALDGQSALAFLKQNPPHAVVLDLMLPGVSGFDVLETMRQNPSWKDTLVFIVSNLGQEQDIRRASGMDVKEYAVKANMKLVEVVERVADYLKK</sequence>
<dbReference type="SUPFAM" id="SSF52172">
    <property type="entry name" value="CheY-like"/>
    <property type="match status" value="1"/>
</dbReference>
<protein>
    <recommendedName>
        <fullName evidence="2">Response regulatory domain-containing protein</fullName>
    </recommendedName>
</protein>
<dbReference type="InterPro" id="IPR011006">
    <property type="entry name" value="CheY-like_superfamily"/>
</dbReference>
<dbReference type="Proteomes" id="UP000178880">
    <property type="component" value="Unassembled WGS sequence"/>
</dbReference>
<gene>
    <name evidence="3" type="ORF">A2945_00800</name>
</gene>